<dbReference type="Gene3D" id="2.60.120.260">
    <property type="entry name" value="Galactose-binding domain-like"/>
    <property type="match status" value="1"/>
</dbReference>
<organism evidence="1 2">
    <name type="scientific">Hymenobacter busanensis</name>
    <dbReference type="NCBI Taxonomy" id="2607656"/>
    <lineage>
        <taxon>Bacteria</taxon>
        <taxon>Pseudomonadati</taxon>
        <taxon>Bacteroidota</taxon>
        <taxon>Cytophagia</taxon>
        <taxon>Cytophagales</taxon>
        <taxon>Hymenobacteraceae</taxon>
        <taxon>Hymenobacter</taxon>
    </lineage>
</organism>
<evidence type="ECO:0000313" key="2">
    <source>
        <dbReference type="Proteomes" id="UP000326380"/>
    </source>
</evidence>
<keyword evidence="2" id="KW-1185">Reference proteome</keyword>
<sequence>MDHTLTRVLRSYAGHSRRWLTAIMLLCLPLASWAQSLTQADFTGVIVPQYMGSATATRLPVVYRATVTNLTPGTVYRYYSMGATNATTGGGTVDIGGTGTGAGNPLLISPNGATYSYTSAPNLTTAGNYESFTTDASGSYTGWFAFVNTGNARFTGGNVVYPTLTLAKDATPAVIEKKLALDQGITVLTYSATAGTANSGTFIKGASSATPKNVVALYDNTAGTGRPLTVAVVENIGVTIGSAVTGYSTTAGSWNSIIPNTLPNGVRRVEERSVTTGSVLNCNTDGDGTWPSGAVTVNPLGGSATPIQLTATDAPLNAGCGTAVSPAVTVSTTGPLTFSTTQGTPSAVQTYTVSGSSLAADITVTAPSGFEVSSNGTTFSTSLTLPQTGGTVASTTISVRLIGGTVGTPSGNISNTSGTATQNVAVSGTVNAPAPTVSSFTPTTGPVGTVVTINGTGFTGTTRVTFNGTTATTFNVLNSTQISATVPTGATTGTIAVTTPGGTGTSTGTFTVTTPVALPTISSFTPTSGPVGTVVTITGTNFTSAATVSFNGTAATGVTFVSATQLTATVPAGATTGPIAVTVGSNTATSATPFTVTPTPNPVPTITSLAPATAVAGGAAFTLTVNGTNFLASSVVNFNNTALTTSFVSATQLTAAVPATAVATAGSYNVTVTNPAPGGGTSAASTFTVTPRPTALFEDFEAGVKASYTAGTVTLSSGDWLFTDALIGTTAGSDRFNGTKSARIRGGGSIAMAFDKTNGAGTVTVNAGLYGNDAPASIKVEISTDGGTTYSDITGTAPLLSNTLTSYTFAANRAGNVRLRISSTNTTAGTNPRLNVDDVTISDFVAPTTATILTSPSTLTGFTTAPGVASAVRSYVVTGYNLAVPITVTAPAGFEVSLSATTGFGSSVSISSGPAAGTTVYVRVAANAGPGTVSGNITHVSGTTTQTLPVSGSVVLAARNALAARTELYPNPATDVLHVQLRNAAPGARVSLSDLLGRVVLDQPLPANGEVRLTNLAAGTYVLTLESNGQLLTRKIVKQ</sequence>
<comment type="caution">
    <text evidence="1">The sequence shown here is derived from an EMBL/GenBank/DDBJ whole genome shotgun (WGS) entry which is preliminary data.</text>
</comment>
<dbReference type="Gene3D" id="2.60.40.10">
    <property type="entry name" value="Immunoglobulins"/>
    <property type="match status" value="3"/>
</dbReference>
<dbReference type="SMART" id="SM00429">
    <property type="entry name" value="IPT"/>
    <property type="match status" value="3"/>
</dbReference>
<dbReference type="InterPro" id="IPR026444">
    <property type="entry name" value="Secre_tail"/>
</dbReference>
<dbReference type="RefSeq" id="WP_151080415.1">
    <property type="nucleotide sequence ID" value="NZ_CP047647.1"/>
</dbReference>
<dbReference type="InterPro" id="IPR002909">
    <property type="entry name" value="IPT_dom"/>
</dbReference>
<accession>A0A7L4ZS50</accession>
<evidence type="ECO:0000313" key="1">
    <source>
        <dbReference type="EMBL" id="KAA9327185.1"/>
    </source>
</evidence>
<dbReference type="NCBIfam" id="TIGR04183">
    <property type="entry name" value="Por_Secre_tail"/>
    <property type="match status" value="1"/>
</dbReference>
<dbReference type="AlphaFoldDB" id="A0A7L4ZS50"/>
<reference evidence="1 2" key="1">
    <citation type="submission" date="2019-09" db="EMBL/GenBank/DDBJ databases">
        <title>Genome sequence of Hymenobacter sp. M3.</title>
        <authorList>
            <person name="Srinivasan S."/>
        </authorList>
    </citation>
    <scope>NUCLEOTIDE SEQUENCE [LARGE SCALE GENOMIC DNA]</scope>
    <source>
        <strain evidence="1 2">M3</strain>
    </source>
</reference>
<name>A0A7L4ZS50_9BACT</name>
<dbReference type="SUPFAM" id="SSF81296">
    <property type="entry name" value="E set domains"/>
    <property type="match status" value="3"/>
</dbReference>
<dbReference type="InterPro" id="IPR013783">
    <property type="entry name" value="Ig-like_fold"/>
</dbReference>
<dbReference type="Proteomes" id="UP000326380">
    <property type="component" value="Unassembled WGS sequence"/>
</dbReference>
<proteinExistence type="predicted"/>
<dbReference type="EMBL" id="VTWU01000007">
    <property type="protein sequence ID" value="KAA9327185.1"/>
    <property type="molecule type" value="Genomic_DNA"/>
</dbReference>
<dbReference type="InterPro" id="IPR014756">
    <property type="entry name" value="Ig_E-set"/>
</dbReference>
<dbReference type="CDD" id="cd00102">
    <property type="entry name" value="IPT"/>
    <property type="match status" value="2"/>
</dbReference>
<dbReference type="Pfam" id="PF01833">
    <property type="entry name" value="TIG"/>
    <property type="match status" value="3"/>
</dbReference>
<gene>
    <name evidence="1" type="ORF">F0P96_18280</name>
</gene>
<dbReference type="Pfam" id="PF18962">
    <property type="entry name" value="Por_Secre_tail"/>
    <property type="match status" value="1"/>
</dbReference>
<protein>
    <submittedName>
        <fullName evidence="1">T9SS type A sorting domain-containing protein</fullName>
    </submittedName>
</protein>